<accession>A0ACB8B918</accession>
<protein>
    <submittedName>
        <fullName evidence="1">Uncharacterized protein</fullName>
    </submittedName>
</protein>
<dbReference type="Proteomes" id="UP000790709">
    <property type="component" value="Unassembled WGS sequence"/>
</dbReference>
<comment type="caution">
    <text evidence="1">The sequence shown here is derived from an EMBL/GenBank/DDBJ whole genome shotgun (WGS) entry which is preliminary data.</text>
</comment>
<keyword evidence="2" id="KW-1185">Reference proteome</keyword>
<sequence>MTSIIPPLYGDGNGIYRVHLVGNCGTGKSTLGAHLARALNVPFISLDTLFWGPNWTVCPPAEFRAKVRTALQQQGCERGWVVDGKYTRFLNGIVTKQRTDVIWLDPPLALYFPRLVWRTVSRLLGFRQPCAAGCRESAREVFFSRRSIMWWCLSRHWAVRRMETENMRLEGVSEVEGGRMRRIGGWGGELQQWTRSVEEMVKTR</sequence>
<evidence type="ECO:0000313" key="2">
    <source>
        <dbReference type="Proteomes" id="UP000790709"/>
    </source>
</evidence>
<dbReference type="EMBL" id="MU266493">
    <property type="protein sequence ID" value="KAH7922226.1"/>
    <property type="molecule type" value="Genomic_DNA"/>
</dbReference>
<organism evidence="1 2">
    <name type="scientific">Leucogyrophana mollusca</name>
    <dbReference type="NCBI Taxonomy" id="85980"/>
    <lineage>
        <taxon>Eukaryota</taxon>
        <taxon>Fungi</taxon>
        <taxon>Dikarya</taxon>
        <taxon>Basidiomycota</taxon>
        <taxon>Agaricomycotina</taxon>
        <taxon>Agaricomycetes</taxon>
        <taxon>Agaricomycetidae</taxon>
        <taxon>Boletales</taxon>
        <taxon>Boletales incertae sedis</taxon>
        <taxon>Leucogyrophana</taxon>
    </lineage>
</organism>
<gene>
    <name evidence="1" type="ORF">BV22DRAFT_1095032</name>
</gene>
<proteinExistence type="predicted"/>
<reference evidence="1" key="1">
    <citation type="journal article" date="2021" name="New Phytol.">
        <title>Evolutionary innovations through gain and loss of genes in the ectomycorrhizal Boletales.</title>
        <authorList>
            <person name="Wu G."/>
            <person name="Miyauchi S."/>
            <person name="Morin E."/>
            <person name="Kuo A."/>
            <person name="Drula E."/>
            <person name="Varga T."/>
            <person name="Kohler A."/>
            <person name="Feng B."/>
            <person name="Cao Y."/>
            <person name="Lipzen A."/>
            <person name="Daum C."/>
            <person name="Hundley H."/>
            <person name="Pangilinan J."/>
            <person name="Johnson J."/>
            <person name="Barry K."/>
            <person name="LaButti K."/>
            <person name="Ng V."/>
            <person name="Ahrendt S."/>
            <person name="Min B."/>
            <person name="Choi I.G."/>
            <person name="Park H."/>
            <person name="Plett J.M."/>
            <person name="Magnuson J."/>
            <person name="Spatafora J.W."/>
            <person name="Nagy L.G."/>
            <person name="Henrissat B."/>
            <person name="Grigoriev I.V."/>
            <person name="Yang Z.L."/>
            <person name="Xu J."/>
            <person name="Martin F.M."/>
        </authorList>
    </citation>
    <scope>NUCLEOTIDE SEQUENCE</scope>
    <source>
        <strain evidence="1">KUC20120723A-06</strain>
    </source>
</reference>
<name>A0ACB8B918_9AGAM</name>
<evidence type="ECO:0000313" key="1">
    <source>
        <dbReference type="EMBL" id="KAH7922226.1"/>
    </source>
</evidence>